<evidence type="ECO:0000313" key="2">
    <source>
        <dbReference type="Proteomes" id="UP000054783"/>
    </source>
</evidence>
<dbReference type="EMBL" id="JYDQ01000191">
    <property type="protein sequence ID" value="KRY11548.1"/>
    <property type="molecule type" value="Genomic_DNA"/>
</dbReference>
<dbReference type="AlphaFoldDB" id="A0A0V0ZGU1"/>
<accession>A0A0V0ZGU1</accession>
<proteinExistence type="predicted"/>
<reference evidence="1 2" key="1">
    <citation type="submission" date="2015-01" db="EMBL/GenBank/DDBJ databases">
        <title>Evolution of Trichinella species and genotypes.</title>
        <authorList>
            <person name="Korhonen P.K."/>
            <person name="Edoardo P."/>
            <person name="Giuseppe L.R."/>
            <person name="Gasser R.B."/>
        </authorList>
    </citation>
    <scope>NUCLEOTIDE SEQUENCE [LARGE SCALE GENOMIC DNA]</scope>
    <source>
        <strain evidence="1">ISS2496</strain>
    </source>
</reference>
<sequence>MHCKQVGREKLPFSKLGRSPENYFIYICIKSCKHDGPNFGITLYTLYSEVHVAINQNVGDTSLSFKNV</sequence>
<comment type="caution">
    <text evidence="1">The sequence shown here is derived from an EMBL/GenBank/DDBJ whole genome shotgun (WGS) entry which is preliminary data.</text>
</comment>
<protein>
    <submittedName>
        <fullName evidence="1">Uncharacterized protein</fullName>
    </submittedName>
</protein>
<dbReference type="OrthoDB" id="10308057at2759"/>
<evidence type="ECO:0000313" key="1">
    <source>
        <dbReference type="EMBL" id="KRY11548.1"/>
    </source>
</evidence>
<dbReference type="Proteomes" id="UP000054783">
    <property type="component" value="Unassembled WGS sequence"/>
</dbReference>
<gene>
    <name evidence="1" type="ORF">T12_12594</name>
</gene>
<organism evidence="1 2">
    <name type="scientific">Trichinella patagoniensis</name>
    <dbReference type="NCBI Taxonomy" id="990121"/>
    <lineage>
        <taxon>Eukaryota</taxon>
        <taxon>Metazoa</taxon>
        <taxon>Ecdysozoa</taxon>
        <taxon>Nematoda</taxon>
        <taxon>Enoplea</taxon>
        <taxon>Dorylaimia</taxon>
        <taxon>Trichinellida</taxon>
        <taxon>Trichinellidae</taxon>
        <taxon>Trichinella</taxon>
    </lineage>
</organism>
<keyword evidence="2" id="KW-1185">Reference proteome</keyword>
<name>A0A0V0ZGU1_9BILA</name>